<keyword evidence="4 5" id="KW-0472">Membrane</keyword>
<dbReference type="EMBL" id="CP000607">
    <property type="protein sequence ID" value="ABP37037.1"/>
    <property type="molecule type" value="Genomic_DNA"/>
</dbReference>
<evidence type="ECO:0000256" key="5">
    <source>
        <dbReference type="SAM" id="Phobius"/>
    </source>
</evidence>
<dbReference type="GO" id="GO:0005384">
    <property type="term" value="F:manganese ion transmembrane transporter activity"/>
    <property type="evidence" value="ECO:0007669"/>
    <property type="project" value="InterPro"/>
</dbReference>
<dbReference type="KEGG" id="pvi:Cvib_1023"/>
<dbReference type="eggNOG" id="COG1814">
    <property type="taxonomic scope" value="Bacteria"/>
</dbReference>
<sequence length="294" mass="32818">MCPVKRSREVNTREIERFQKNEITEHFIYKNLSSRVKGVKNRRVLAQIADDEMRHYTIWKHYTGRDVAPGRFRIWFYTLVSMLFGFTFGIRLMEKGEKNAHAAYSLLPASMTEVNGIMRDEEEHEDALLALLDEERLQYTGSIVLGLNDALVELMGVLAGLTFALQNTTLVALTASITGFAAALSMAASEYLSTKSEPNGNNPLRAALYTGIAYAFTVLVLVAPYLFLTDIYLCLGLSFFGAVLVIGFFNYYIAVARNVSFGGRFLEMVGLSFTVAALSFIAGYVIRMAFGIEV</sequence>
<gene>
    <name evidence="6" type="ordered locus">Cvib_1023</name>
</gene>
<accession>A4SEX8</accession>
<feature type="transmembrane region" description="Helical" evidence="5">
    <location>
        <begin position="231"/>
        <end position="253"/>
    </location>
</feature>
<reference evidence="6" key="1">
    <citation type="submission" date="2007-03" db="EMBL/GenBank/DDBJ databases">
        <title>Complete sequence of Prosthecochloris vibrioformis DSM 265.</title>
        <authorList>
            <consortium name="US DOE Joint Genome Institute"/>
            <person name="Copeland A."/>
            <person name="Lucas S."/>
            <person name="Lapidus A."/>
            <person name="Barry K."/>
            <person name="Detter J.C."/>
            <person name="Glavina del Rio T."/>
            <person name="Hammon N."/>
            <person name="Israni S."/>
            <person name="Pitluck S."/>
            <person name="Schmutz J."/>
            <person name="Larimer F."/>
            <person name="Land M."/>
            <person name="Hauser L."/>
            <person name="Mikhailova N."/>
            <person name="Li T."/>
            <person name="Overmann J."/>
            <person name="Schuster S.C."/>
            <person name="Bryant D.A."/>
            <person name="Richardson P."/>
        </authorList>
    </citation>
    <scope>NUCLEOTIDE SEQUENCE [LARGE SCALE GENOMIC DNA]</scope>
    <source>
        <strain evidence="6">DSM 265</strain>
    </source>
</reference>
<dbReference type="SUPFAM" id="SSF47240">
    <property type="entry name" value="Ferritin-like"/>
    <property type="match status" value="1"/>
</dbReference>
<evidence type="ECO:0008006" key="7">
    <source>
        <dbReference type="Google" id="ProtNLM"/>
    </source>
</evidence>
<keyword evidence="2 5" id="KW-0812">Transmembrane</keyword>
<dbReference type="GO" id="GO:0030026">
    <property type="term" value="P:intracellular manganese ion homeostasis"/>
    <property type="evidence" value="ECO:0007669"/>
    <property type="project" value="InterPro"/>
</dbReference>
<evidence type="ECO:0000313" key="6">
    <source>
        <dbReference type="EMBL" id="ABP37037.1"/>
    </source>
</evidence>
<dbReference type="InterPro" id="IPR039376">
    <property type="entry name" value="Ferritin_CCC1_N"/>
</dbReference>
<protein>
    <recommendedName>
        <fullName evidence="7">Rubrerythrin family protein</fullName>
    </recommendedName>
</protein>
<proteinExistence type="predicted"/>
<dbReference type="AlphaFoldDB" id="A4SEX8"/>
<feature type="transmembrane region" description="Helical" evidence="5">
    <location>
        <begin position="170"/>
        <end position="192"/>
    </location>
</feature>
<evidence type="ECO:0000256" key="1">
    <source>
        <dbReference type="ARBA" id="ARBA00004127"/>
    </source>
</evidence>
<evidence type="ECO:0000256" key="4">
    <source>
        <dbReference type="ARBA" id="ARBA00023136"/>
    </source>
</evidence>
<feature type="transmembrane region" description="Helical" evidence="5">
    <location>
        <begin position="265"/>
        <end position="286"/>
    </location>
</feature>
<feature type="transmembrane region" description="Helical" evidence="5">
    <location>
        <begin position="74"/>
        <end position="93"/>
    </location>
</feature>
<dbReference type="Pfam" id="PF01988">
    <property type="entry name" value="VIT1"/>
    <property type="match status" value="1"/>
</dbReference>
<evidence type="ECO:0000256" key="3">
    <source>
        <dbReference type="ARBA" id="ARBA00022989"/>
    </source>
</evidence>
<comment type="subcellular location">
    <subcellularLocation>
        <location evidence="1">Endomembrane system</location>
        <topology evidence="1">Multi-pass membrane protein</topology>
    </subcellularLocation>
</comment>
<dbReference type="InterPro" id="IPR008217">
    <property type="entry name" value="Ccc1_fam"/>
</dbReference>
<name>A4SEX8_CHLPM</name>
<dbReference type="GO" id="GO:0012505">
    <property type="term" value="C:endomembrane system"/>
    <property type="evidence" value="ECO:0007669"/>
    <property type="project" value="UniProtKB-SubCell"/>
</dbReference>
<dbReference type="HOGENOM" id="CLU_065373_1_0_10"/>
<dbReference type="InterPro" id="IPR009078">
    <property type="entry name" value="Ferritin-like_SF"/>
</dbReference>
<dbReference type="CDD" id="cd02431">
    <property type="entry name" value="Ferritin_CCC1_C"/>
    <property type="match status" value="1"/>
</dbReference>
<keyword evidence="3 5" id="KW-1133">Transmembrane helix</keyword>
<feature type="transmembrane region" description="Helical" evidence="5">
    <location>
        <begin position="204"/>
        <end position="225"/>
    </location>
</feature>
<feature type="transmembrane region" description="Helical" evidence="5">
    <location>
        <begin position="143"/>
        <end position="164"/>
    </location>
</feature>
<dbReference type="CDD" id="cd01044">
    <property type="entry name" value="Ferritin_CCC1_N"/>
    <property type="match status" value="1"/>
</dbReference>
<evidence type="ECO:0000256" key="2">
    <source>
        <dbReference type="ARBA" id="ARBA00022692"/>
    </source>
</evidence>
<organism evidence="6">
    <name type="scientific">Chlorobium phaeovibrioides (strain DSM 265 / 1930)</name>
    <name type="common">Prosthecochloris vibrioformis (strain DSM 265)</name>
    <dbReference type="NCBI Taxonomy" id="290318"/>
    <lineage>
        <taxon>Bacteria</taxon>
        <taxon>Pseudomonadati</taxon>
        <taxon>Chlorobiota</taxon>
        <taxon>Chlorobiia</taxon>
        <taxon>Chlorobiales</taxon>
        <taxon>Chlorobiaceae</taxon>
        <taxon>Chlorobium/Pelodictyon group</taxon>
        <taxon>Chlorobium</taxon>
    </lineage>
</organism>
<dbReference type="STRING" id="290318.Cvib_1023"/>